<dbReference type="InterPro" id="IPR058627">
    <property type="entry name" value="MdtA-like_C"/>
</dbReference>
<evidence type="ECO:0000256" key="4">
    <source>
        <dbReference type="ARBA" id="ARBA00023054"/>
    </source>
</evidence>
<dbReference type="OrthoDB" id="9784484at2"/>
<evidence type="ECO:0000259" key="7">
    <source>
        <dbReference type="Pfam" id="PF25967"/>
    </source>
</evidence>
<dbReference type="AlphaFoldDB" id="A0A2N8KZ01"/>
<sequence length="405" mass="43314">MLAGKIPVQSNKSSKTSAARGRWLKSWRVRVAVLVLIGGAYAAYRHFTPPPPPPAPPSGEVSLADITQTVQAAGVLQPRLKVDVGAQVSGQVRQLHVQLGQQVKKGELLVSLDPELARSEVAQAEAAVAQQAAQIEVRQADLKIARREVERQRRLLAGEATAATEAERADTELAKLDADLRGQSANLKRLQAELDKRKLSLGYTSITAPMDGTVVNLPVQEGQTVIAAQITPVMVTLANLDEITVRARVPEADIAQIKVGQQARFITLAGEAQRYEGKVRVIQPVPERAGNAVFYNVLFEVDNKARKLLPEMTVQVNVETGSAKKVLSVPMVALGERSEDGRFAVQVLDAQNKQHPRQVRTGLQDGARVQVLDGLKAGEKVLLAPPSAAEQAASAASAASAPASK</sequence>
<evidence type="ECO:0000256" key="3">
    <source>
        <dbReference type="ARBA" id="ARBA00022448"/>
    </source>
</evidence>
<feature type="domain" description="Multidrug resistance protein MdtA-like barrel-sandwich hybrid" evidence="5">
    <location>
        <begin position="81"/>
        <end position="236"/>
    </location>
</feature>
<dbReference type="PANTHER" id="PTHR30469">
    <property type="entry name" value="MULTIDRUG RESISTANCE PROTEIN MDTA"/>
    <property type="match status" value="1"/>
</dbReference>
<dbReference type="InterPro" id="IPR030190">
    <property type="entry name" value="MacA_alpha-hairpin_sf"/>
</dbReference>
<dbReference type="Pfam" id="PF25917">
    <property type="entry name" value="BSH_RND"/>
    <property type="match status" value="1"/>
</dbReference>
<dbReference type="GO" id="GO:0015562">
    <property type="term" value="F:efflux transmembrane transporter activity"/>
    <property type="evidence" value="ECO:0007669"/>
    <property type="project" value="TreeGrafter"/>
</dbReference>
<dbReference type="Gene3D" id="2.40.30.170">
    <property type="match status" value="1"/>
</dbReference>
<dbReference type="InterPro" id="IPR058625">
    <property type="entry name" value="MdtA-like_BSH"/>
</dbReference>
<evidence type="ECO:0000256" key="1">
    <source>
        <dbReference type="ARBA" id="ARBA00004236"/>
    </source>
</evidence>
<dbReference type="Pfam" id="PF25944">
    <property type="entry name" value="Beta-barrel_RND"/>
    <property type="match status" value="1"/>
</dbReference>
<dbReference type="GO" id="GO:0030313">
    <property type="term" value="C:cell envelope"/>
    <property type="evidence" value="ECO:0007669"/>
    <property type="project" value="UniProtKB-SubCell"/>
</dbReference>
<name>A0A2N8KZ01_9BURK</name>
<dbReference type="Gene3D" id="6.10.140.1990">
    <property type="match status" value="1"/>
</dbReference>
<dbReference type="PANTHER" id="PTHR30469:SF33">
    <property type="entry name" value="SLR1207 PROTEIN"/>
    <property type="match status" value="1"/>
</dbReference>
<dbReference type="InterPro" id="IPR006143">
    <property type="entry name" value="RND_pump_MFP"/>
</dbReference>
<keyword evidence="9" id="KW-1185">Reference proteome</keyword>
<feature type="domain" description="Multidrug resistance protein MdtA-like beta-barrel" evidence="6">
    <location>
        <begin position="243"/>
        <end position="321"/>
    </location>
</feature>
<dbReference type="Proteomes" id="UP000235916">
    <property type="component" value="Unassembled WGS sequence"/>
</dbReference>
<dbReference type="EMBL" id="POSP01000003">
    <property type="protein sequence ID" value="PND38688.1"/>
    <property type="molecule type" value="Genomic_DNA"/>
</dbReference>
<reference evidence="8 9" key="1">
    <citation type="submission" date="2018-01" db="EMBL/GenBank/DDBJ databases">
        <title>Draft genome sequence of Paucibacter aquatile CR182 isolated from freshwater of the Nakdong River.</title>
        <authorList>
            <person name="Choi A."/>
            <person name="Chung E.J."/>
        </authorList>
    </citation>
    <scope>NUCLEOTIDE SEQUENCE [LARGE SCALE GENOMIC DNA]</scope>
    <source>
        <strain evidence="8 9">CR182</strain>
    </source>
</reference>
<keyword evidence="4" id="KW-0175">Coiled coil</keyword>
<evidence type="ECO:0000259" key="5">
    <source>
        <dbReference type="Pfam" id="PF25917"/>
    </source>
</evidence>
<gene>
    <name evidence="8" type="ORF">C1O66_14915</name>
</gene>
<dbReference type="GO" id="GO:0019898">
    <property type="term" value="C:extrinsic component of membrane"/>
    <property type="evidence" value="ECO:0007669"/>
    <property type="project" value="InterPro"/>
</dbReference>
<feature type="domain" description="Multidrug resistance protein MdtA-like C-terminal permuted SH3" evidence="7">
    <location>
        <begin position="326"/>
        <end position="382"/>
    </location>
</feature>
<accession>A0A2N8KZ01</accession>
<proteinExistence type="inferred from homology"/>
<dbReference type="Pfam" id="PF25967">
    <property type="entry name" value="RND-MFP_C"/>
    <property type="match status" value="1"/>
</dbReference>
<comment type="subcellular location">
    <subcellularLocation>
        <location evidence="1">Cell membrane</location>
    </subcellularLocation>
</comment>
<dbReference type="SUPFAM" id="SSF111369">
    <property type="entry name" value="HlyD-like secretion proteins"/>
    <property type="match status" value="1"/>
</dbReference>
<comment type="caution">
    <text evidence="8">The sequence shown here is derived from an EMBL/GenBank/DDBJ whole genome shotgun (WGS) entry which is preliminary data.</text>
</comment>
<dbReference type="GO" id="GO:1990961">
    <property type="term" value="P:xenobiotic detoxification by transmembrane export across the plasma membrane"/>
    <property type="evidence" value="ECO:0007669"/>
    <property type="project" value="InterPro"/>
</dbReference>
<keyword evidence="3" id="KW-0813">Transport</keyword>
<dbReference type="Gene3D" id="2.40.420.20">
    <property type="match status" value="1"/>
</dbReference>
<protein>
    <submittedName>
        <fullName evidence="8">Efflux transporter periplasmic adaptor subunit</fullName>
    </submittedName>
</protein>
<evidence type="ECO:0000259" key="6">
    <source>
        <dbReference type="Pfam" id="PF25944"/>
    </source>
</evidence>
<dbReference type="Gene3D" id="2.40.50.100">
    <property type="match status" value="1"/>
</dbReference>
<dbReference type="GO" id="GO:1990281">
    <property type="term" value="C:efflux pump complex"/>
    <property type="evidence" value="ECO:0007669"/>
    <property type="project" value="TreeGrafter"/>
</dbReference>
<dbReference type="GO" id="GO:1990195">
    <property type="term" value="C:macrolide transmembrane transporter complex"/>
    <property type="evidence" value="ECO:0007669"/>
    <property type="project" value="InterPro"/>
</dbReference>
<evidence type="ECO:0000313" key="9">
    <source>
        <dbReference type="Proteomes" id="UP000235916"/>
    </source>
</evidence>
<dbReference type="NCBIfam" id="TIGR01730">
    <property type="entry name" value="RND_mfp"/>
    <property type="match status" value="1"/>
</dbReference>
<comment type="similarity">
    <text evidence="2">Belongs to the membrane fusion protein (MFP) (TC 8.A.1) family.</text>
</comment>
<evidence type="ECO:0000313" key="8">
    <source>
        <dbReference type="EMBL" id="PND38688.1"/>
    </source>
</evidence>
<evidence type="ECO:0000256" key="2">
    <source>
        <dbReference type="ARBA" id="ARBA00009477"/>
    </source>
</evidence>
<dbReference type="InterPro" id="IPR058626">
    <property type="entry name" value="MdtA-like_b-barrel"/>
</dbReference>
<organism evidence="8 9">
    <name type="scientific">Kinneretia aquatilis</name>
    <dbReference type="NCBI Taxonomy" id="2070761"/>
    <lineage>
        <taxon>Bacteria</taxon>
        <taxon>Pseudomonadati</taxon>
        <taxon>Pseudomonadota</taxon>
        <taxon>Betaproteobacteria</taxon>
        <taxon>Burkholderiales</taxon>
        <taxon>Sphaerotilaceae</taxon>
        <taxon>Roseateles</taxon>
    </lineage>
</organism>